<feature type="transmembrane region" description="Helical" evidence="1">
    <location>
        <begin position="155"/>
        <end position="179"/>
    </location>
</feature>
<evidence type="ECO:0000313" key="2">
    <source>
        <dbReference type="EMBL" id="ACU58888.1"/>
    </source>
</evidence>
<dbReference type="EMBL" id="CP001699">
    <property type="protein sequence ID" value="ACU58888.1"/>
    <property type="molecule type" value="Genomic_DNA"/>
</dbReference>
<dbReference type="OrthoDB" id="7446256at2"/>
<evidence type="ECO:0000256" key="1">
    <source>
        <dbReference type="SAM" id="Phobius"/>
    </source>
</evidence>
<evidence type="ECO:0000313" key="3">
    <source>
        <dbReference type="Proteomes" id="UP000002215"/>
    </source>
</evidence>
<accession>A0A979G1K3</accession>
<gene>
    <name evidence="2" type="ordered locus">Cpin_1391</name>
</gene>
<dbReference type="InterPro" id="IPR022134">
    <property type="entry name" value="DUF3667"/>
</dbReference>
<dbReference type="AlphaFoldDB" id="A0A979G1K3"/>
<feature type="transmembrane region" description="Helical" evidence="1">
    <location>
        <begin position="185"/>
        <end position="207"/>
    </location>
</feature>
<protein>
    <recommendedName>
        <fullName evidence="4">DUF3667 domain-containing protein</fullName>
    </recommendedName>
</protein>
<name>A0A979G1K3_CHIPD</name>
<feature type="transmembrane region" description="Helical" evidence="1">
    <location>
        <begin position="219"/>
        <end position="240"/>
    </location>
</feature>
<dbReference type="KEGG" id="cpi:Cpin_1391"/>
<keyword evidence="1" id="KW-0472">Membrane</keyword>
<proteinExistence type="predicted"/>
<dbReference type="Proteomes" id="UP000002215">
    <property type="component" value="Chromosome"/>
</dbReference>
<reference evidence="2 3" key="2">
    <citation type="journal article" date="2010" name="Stand. Genomic Sci.">
        <title>Complete genome sequence of Chitinophaga pinensis type strain (UQM 2034).</title>
        <authorList>
            <person name="Glavina Del Rio T."/>
            <person name="Abt B."/>
            <person name="Spring S."/>
            <person name="Lapidus A."/>
            <person name="Nolan M."/>
            <person name="Tice H."/>
            <person name="Copeland A."/>
            <person name="Cheng J.F."/>
            <person name="Chen F."/>
            <person name="Bruce D."/>
            <person name="Goodwin L."/>
            <person name="Pitluck S."/>
            <person name="Ivanova N."/>
            <person name="Mavromatis K."/>
            <person name="Mikhailova N."/>
            <person name="Pati A."/>
            <person name="Chen A."/>
            <person name="Palaniappan K."/>
            <person name="Land M."/>
            <person name="Hauser L."/>
            <person name="Chang Y.J."/>
            <person name="Jeffries C.D."/>
            <person name="Chain P."/>
            <person name="Saunders E."/>
            <person name="Detter J.C."/>
            <person name="Brettin T."/>
            <person name="Rohde M."/>
            <person name="Goker M."/>
            <person name="Bristow J."/>
            <person name="Eisen J.A."/>
            <person name="Markowitz V."/>
            <person name="Hugenholtz P."/>
            <person name="Kyrpides N.C."/>
            <person name="Klenk H.P."/>
            <person name="Lucas S."/>
        </authorList>
    </citation>
    <scope>NUCLEOTIDE SEQUENCE [LARGE SCALE GENOMIC DNA]</scope>
    <source>
        <strain evidence="3">ATCC 43595 / DSM 2588 / LMG 13176 / NBRC 15968 / NCIMB 11800 / UQM 2034</strain>
    </source>
</reference>
<organism evidence="2 3">
    <name type="scientific">Chitinophaga pinensis (strain ATCC 43595 / DSM 2588 / LMG 13176 / NBRC 15968 / NCIMB 11800 / UQM 2034)</name>
    <dbReference type="NCBI Taxonomy" id="485918"/>
    <lineage>
        <taxon>Bacteria</taxon>
        <taxon>Pseudomonadati</taxon>
        <taxon>Bacteroidota</taxon>
        <taxon>Chitinophagia</taxon>
        <taxon>Chitinophagales</taxon>
        <taxon>Chitinophagaceae</taxon>
        <taxon>Chitinophaga</taxon>
    </lineage>
</organism>
<keyword evidence="1" id="KW-1133">Transmembrane helix</keyword>
<dbReference type="Pfam" id="PF12412">
    <property type="entry name" value="DUF3667"/>
    <property type="match status" value="1"/>
</dbReference>
<evidence type="ECO:0008006" key="4">
    <source>
        <dbReference type="Google" id="ProtNLM"/>
    </source>
</evidence>
<keyword evidence="1" id="KW-0812">Transmembrane</keyword>
<feature type="transmembrane region" description="Helical" evidence="1">
    <location>
        <begin position="128"/>
        <end position="148"/>
    </location>
</feature>
<sequence length="245" mass="28585">MHNNIAICKHCNITIDNKFCGNCGQPMQLKRVDKDYILHEIWHILHFEKGIFYTIKEMLVRPGKNVKEFIVENRSRLVKPIIFIIVTSLIYTIIINLFHIEKEYISYHGTEQTEHAAMNLIFAWVQHHYGYANILMGLGIAFWTKLFFRKYDYNFFEILILICFVMGIAMLIYAVFAFFEGLTKLSLMQISGILSILYCTWAIGQFFDQKKVTSYLKAFAAYLLGMLTFLLSLGLLGILVELIKH</sequence>
<feature type="transmembrane region" description="Helical" evidence="1">
    <location>
        <begin position="81"/>
        <end position="100"/>
    </location>
</feature>
<reference evidence="3" key="1">
    <citation type="submission" date="2009-08" db="EMBL/GenBank/DDBJ databases">
        <title>The complete genome of Chitinophaga pinensis DSM 2588.</title>
        <authorList>
            <consortium name="US DOE Joint Genome Institute (JGI-PGF)"/>
            <person name="Lucas S."/>
            <person name="Copeland A."/>
            <person name="Lapidus A."/>
            <person name="Glavina del Rio T."/>
            <person name="Dalin E."/>
            <person name="Tice H."/>
            <person name="Bruce D."/>
            <person name="Goodwin L."/>
            <person name="Pitluck S."/>
            <person name="Kyrpides N."/>
            <person name="Mavromatis K."/>
            <person name="Ivanova N."/>
            <person name="Mikhailova N."/>
            <person name="Sims D."/>
            <person name="Meinche L."/>
            <person name="Brettin T."/>
            <person name="Detter J.C."/>
            <person name="Han C."/>
            <person name="Larimer F."/>
            <person name="Land M."/>
            <person name="Hauser L."/>
            <person name="Markowitz V."/>
            <person name="Cheng J.-F."/>
            <person name="Hugenholtz P."/>
            <person name="Woyke T."/>
            <person name="Wu D."/>
            <person name="Spring S."/>
            <person name="Klenk H.-P."/>
            <person name="Eisen J.A."/>
        </authorList>
    </citation>
    <scope>NUCLEOTIDE SEQUENCE [LARGE SCALE GENOMIC DNA]</scope>
    <source>
        <strain evidence="3">ATCC 43595 / DSM 2588 / LMG 13176 / NBRC 15968 / NCIMB 11800 / UQM 2034</strain>
    </source>
</reference>